<evidence type="ECO:0000313" key="3">
    <source>
        <dbReference type="EMBL" id="KAK1357717.1"/>
    </source>
</evidence>
<feature type="repeat" description="PPR" evidence="2">
    <location>
        <begin position="201"/>
        <end position="235"/>
    </location>
</feature>
<dbReference type="Proteomes" id="UP001237642">
    <property type="component" value="Unassembled WGS sequence"/>
</dbReference>
<dbReference type="Pfam" id="PF13041">
    <property type="entry name" value="PPR_2"/>
    <property type="match status" value="2"/>
</dbReference>
<dbReference type="AlphaFoldDB" id="A0AAD8H117"/>
<evidence type="ECO:0000256" key="1">
    <source>
        <dbReference type="ARBA" id="ARBA00022737"/>
    </source>
</evidence>
<dbReference type="GO" id="GO:0009451">
    <property type="term" value="P:RNA modification"/>
    <property type="evidence" value="ECO:0007669"/>
    <property type="project" value="InterPro"/>
</dbReference>
<gene>
    <name evidence="3" type="ORF">POM88_050973</name>
</gene>
<organism evidence="3 4">
    <name type="scientific">Heracleum sosnowskyi</name>
    <dbReference type="NCBI Taxonomy" id="360622"/>
    <lineage>
        <taxon>Eukaryota</taxon>
        <taxon>Viridiplantae</taxon>
        <taxon>Streptophyta</taxon>
        <taxon>Embryophyta</taxon>
        <taxon>Tracheophyta</taxon>
        <taxon>Spermatophyta</taxon>
        <taxon>Magnoliopsida</taxon>
        <taxon>eudicotyledons</taxon>
        <taxon>Gunneridae</taxon>
        <taxon>Pentapetalae</taxon>
        <taxon>asterids</taxon>
        <taxon>campanulids</taxon>
        <taxon>Apiales</taxon>
        <taxon>Apiaceae</taxon>
        <taxon>Apioideae</taxon>
        <taxon>apioid superclade</taxon>
        <taxon>Tordylieae</taxon>
        <taxon>Tordyliinae</taxon>
        <taxon>Heracleum</taxon>
    </lineage>
</organism>
<evidence type="ECO:0000256" key="2">
    <source>
        <dbReference type="PROSITE-ProRule" id="PRU00708"/>
    </source>
</evidence>
<dbReference type="PANTHER" id="PTHR47926">
    <property type="entry name" value="PENTATRICOPEPTIDE REPEAT-CONTAINING PROTEIN"/>
    <property type="match status" value="1"/>
</dbReference>
<dbReference type="NCBIfam" id="TIGR00756">
    <property type="entry name" value="PPR"/>
    <property type="match status" value="4"/>
</dbReference>
<dbReference type="EMBL" id="JAUIZM010000011">
    <property type="protein sequence ID" value="KAK1357717.1"/>
    <property type="molecule type" value="Genomic_DNA"/>
</dbReference>
<dbReference type="PROSITE" id="PS51375">
    <property type="entry name" value="PPR"/>
    <property type="match status" value="3"/>
</dbReference>
<dbReference type="Pfam" id="PF20431">
    <property type="entry name" value="E_motif"/>
    <property type="match status" value="1"/>
</dbReference>
<dbReference type="FunFam" id="1.25.40.10:FF:000427">
    <property type="entry name" value="Pentatricopeptide repeat-containing protein chloroplastic"/>
    <property type="match status" value="1"/>
</dbReference>
<dbReference type="InterPro" id="IPR011990">
    <property type="entry name" value="TPR-like_helical_dom_sf"/>
</dbReference>
<dbReference type="InterPro" id="IPR002885">
    <property type="entry name" value="PPR_rpt"/>
</dbReference>
<dbReference type="Gene3D" id="1.25.40.10">
    <property type="entry name" value="Tetratricopeptide repeat domain"/>
    <property type="match status" value="4"/>
</dbReference>
<sequence>MGKIIVFCAVSDRGSMDYATSVFKNVDSPDGFMWNTMIRGFVRTMQVENVFEYFKKMQENGEKPDNFAFCFLIKVSGQLGSVLLGKQIHCSVVKHGFEDHVFVRNTLIHLYGLLKEIDIAQQLFEEMCSRNVVTWNVIIDCHVTCGNYNEGLGLFSRMRGCGVNFDDVTLVAVLAACSALGNLDFGRWIRRLVDNAGLGRNVMVLNSLIDMYAKCGQVAEAHKIFDESKERNLVTWNSMILGLATNGHASEALELFSTLLTEKLQTPNDVTFLGVLCACSHGGMVEKGRQYFDLMTKEYGIKPNIQHYGCVVDMLGRAGFVDEAYHFIKNMPLKCNAIVWRTLLAACRVHNNVELGEVVRRHLLELEPDHSSDYVLLVNMYAGAGQWRDVMNERHSMRARGVQKPMPGNSIVGIPL</sequence>
<name>A0AAD8H117_9APIA</name>
<reference evidence="3" key="2">
    <citation type="submission" date="2023-05" db="EMBL/GenBank/DDBJ databases">
        <authorList>
            <person name="Schelkunov M.I."/>
        </authorList>
    </citation>
    <scope>NUCLEOTIDE SEQUENCE</scope>
    <source>
        <strain evidence="3">Hsosn_3</strain>
        <tissue evidence="3">Leaf</tissue>
    </source>
</reference>
<feature type="repeat" description="PPR" evidence="2">
    <location>
        <begin position="131"/>
        <end position="165"/>
    </location>
</feature>
<feature type="repeat" description="PPR" evidence="2">
    <location>
        <begin position="30"/>
        <end position="64"/>
    </location>
</feature>
<dbReference type="InterPro" id="IPR046848">
    <property type="entry name" value="E_motif"/>
</dbReference>
<keyword evidence="4" id="KW-1185">Reference proteome</keyword>
<dbReference type="PANTHER" id="PTHR47926:SF391">
    <property type="entry name" value="TETRATRICOPEPTIDE-LIKE HELICAL DOMAIN SUPERFAMILY"/>
    <property type="match status" value="1"/>
</dbReference>
<comment type="caution">
    <text evidence="3">The sequence shown here is derived from an EMBL/GenBank/DDBJ whole genome shotgun (WGS) entry which is preliminary data.</text>
</comment>
<reference evidence="3" key="1">
    <citation type="submission" date="2023-02" db="EMBL/GenBank/DDBJ databases">
        <title>Genome of toxic invasive species Heracleum sosnowskyi carries increased number of genes despite the absence of recent whole-genome duplications.</title>
        <authorList>
            <person name="Schelkunov M."/>
            <person name="Shtratnikova V."/>
            <person name="Makarenko M."/>
            <person name="Klepikova A."/>
            <person name="Omelchenko D."/>
            <person name="Novikova G."/>
            <person name="Obukhova E."/>
            <person name="Bogdanov V."/>
            <person name="Penin A."/>
            <person name="Logacheva M."/>
        </authorList>
    </citation>
    <scope>NUCLEOTIDE SEQUENCE</scope>
    <source>
        <strain evidence="3">Hsosn_3</strain>
        <tissue evidence="3">Leaf</tissue>
    </source>
</reference>
<dbReference type="FunFam" id="1.25.40.10:FF:000345">
    <property type="entry name" value="Pentatricopeptide repeat-containing protein"/>
    <property type="match status" value="1"/>
</dbReference>
<dbReference type="Pfam" id="PF01535">
    <property type="entry name" value="PPR"/>
    <property type="match status" value="4"/>
</dbReference>
<accession>A0AAD8H117</accession>
<dbReference type="GO" id="GO:0003723">
    <property type="term" value="F:RNA binding"/>
    <property type="evidence" value="ECO:0007669"/>
    <property type="project" value="InterPro"/>
</dbReference>
<proteinExistence type="predicted"/>
<protein>
    <submittedName>
        <fullName evidence="3">Pentatricopeptide repeat-containing protein</fullName>
    </submittedName>
</protein>
<dbReference type="InterPro" id="IPR046960">
    <property type="entry name" value="PPR_At4g14850-like_plant"/>
</dbReference>
<keyword evidence="1" id="KW-0677">Repeat</keyword>
<evidence type="ECO:0000313" key="4">
    <source>
        <dbReference type="Proteomes" id="UP001237642"/>
    </source>
</evidence>